<dbReference type="PANTHER" id="PTHR31111">
    <property type="entry name" value="BNAA05G37150D PROTEIN-RELATED"/>
    <property type="match status" value="1"/>
</dbReference>
<name>A0A6D2KPM2_9BRAS</name>
<dbReference type="Proteomes" id="UP000467841">
    <property type="component" value="Unassembled WGS sequence"/>
</dbReference>
<protein>
    <recommendedName>
        <fullName evidence="1">F-box domain-containing protein</fullName>
    </recommendedName>
</protein>
<dbReference type="InterPro" id="IPR001810">
    <property type="entry name" value="F-box_dom"/>
</dbReference>
<gene>
    <name evidence="2" type="ORF">MERR_LOCUS41158</name>
</gene>
<dbReference type="PANTHER" id="PTHR31111:SF138">
    <property type="entry name" value="F-BOX ASSOCIATED DOMAIN-CONTAINING PROTEIN"/>
    <property type="match status" value="1"/>
</dbReference>
<evidence type="ECO:0000313" key="2">
    <source>
        <dbReference type="EMBL" id="CAA7053922.1"/>
    </source>
</evidence>
<feature type="domain" description="F-box" evidence="1">
    <location>
        <begin position="23"/>
        <end position="63"/>
    </location>
</feature>
<dbReference type="InterPro" id="IPR013187">
    <property type="entry name" value="F-box-assoc_dom_typ3"/>
</dbReference>
<reference evidence="2" key="1">
    <citation type="submission" date="2020-01" db="EMBL/GenBank/DDBJ databases">
        <authorList>
            <person name="Mishra B."/>
        </authorList>
    </citation>
    <scope>NUCLEOTIDE SEQUENCE [LARGE SCALE GENOMIC DNA]</scope>
</reference>
<evidence type="ECO:0000313" key="3">
    <source>
        <dbReference type="Proteomes" id="UP000467841"/>
    </source>
</evidence>
<dbReference type="InterPro" id="IPR017451">
    <property type="entry name" value="F-box-assoc_interact_dom"/>
</dbReference>
<evidence type="ECO:0000259" key="1">
    <source>
        <dbReference type="PROSITE" id="PS50181"/>
    </source>
</evidence>
<dbReference type="InterPro" id="IPR036047">
    <property type="entry name" value="F-box-like_dom_sf"/>
</dbReference>
<dbReference type="OrthoDB" id="1032426at2759"/>
<dbReference type="EMBL" id="CACVBM020001551">
    <property type="protein sequence ID" value="CAA7053922.1"/>
    <property type="molecule type" value="Genomic_DNA"/>
</dbReference>
<dbReference type="SUPFAM" id="SSF81383">
    <property type="entry name" value="F-box domain"/>
    <property type="match status" value="1"/>
</dbReference>
<accession>A0A6D2KPM2</accession>
<sequence length="301" mass="34523">MEKESEVIITSEIRRLRICEDFVPLDLVFEILRRLPSKSLARFLFVSKSWATIIRSRDFIRSFPFQRSLLDHHQPPLLLFAVKALDTKNSRQVTWKFFSRPVSAYSTTTTWSSTTNRFHRYYYAGNIPRYVNGLVSLACGREQVICNPSTGKSITLPKVNSGKNVIRTFFGYDPVDVFTLGGVDKSWKMIECNIPHVPETNGVCINGVVYYGASLGTGLREGFLVRFDVRSEKFDQVAQFLGDRSPPPFRLFAKDPYLISYNGKVALAVKTSREIMRYELWVVEDAEKHEWSKVCISISHP</sequence>
<dbReference type="PROSITE" id="PS50181">
    <property type="entry name" value="FBOX"/>
    <property type="match status" value="1"/>
</dbReference>
<dbReference type="NCBIfam" id="TIGR01640">
    <property type="entry name" value="F_box_assoc_1"/>
    <property type="match status" value="1"/>
</dbReference>
<keyword evidence="3" id="KW-1185">Reference proteome</keyword>
<dbReference type="Pfam" id="PF08268">
    <property type="entry name" value="FBA_3"/>
    <property type="match status" value="1"/>
</dbReference>
<dbReference type="Pfam" id="PF00646">
    <property type="entry name" value="F-box"/>
    <property type="match status" value="1"/>
</dbReference>
<dbReference type="AlphaFoldDB" id="A0A6D2KPM2"/>
<organism evidence="2 3">
    <name type="scientific">Microthlaspi erraticum</name>
    <dbReference type="NCBI Taxonomy" id="1685480"/>
    <lineage>
        <taxon>Eukaryota</taxon>
        <taxon>Viridiplantae</taxon>
        <taxon>Streptophyta</taxon>
        <taxon>Embryophyta</taxon>
        <taxon>Tracheophyta</taxon>
        <taxon>Spermatophyta</taxon>
        <taxon>Magnoliopsida</taxon>
        <taxon>eudicotyledons</taxon>
        <taxon>Gunneridae</taxon>
        <taxon>Pentapetalae</taxon>
        <taxon>rosids</taxon>
        <taxon>malvids</taxon>
        <taxon>Brassicales</taxon>
        <taxon>Brassicaceae</taxon>
        <taxon>Coluteocarpeae</taxon>
        <taxon>Microthlaspi</taxon>
    </lineage>
</organism>
<comment type="caution">
    <text evidence="2">The sequence shown here is derived from an EMBL/GenBank/DDBJ whole genome shotgun (WGS) entry which is preliminary data.</text>
</comment>
<dbReference type="SMART" id="SM00256">
    <property type="entry name" value="FBOX"/>
    <property type="match status" value="1"/>
</dbReference>
<proteinExistence type="predicted"/>